<accession>A0A095ZRL7</accession>
<dbReference type="EMBL" id="JRNN01000007">
    <property type="protein sequence ID" value="KGF37365.1"/>
    <property type="molecule type" value="Genomic_DNA"/>
</dbReference>
<name>A0A095ZRL7_9BACT</name>
<gene>
    <name evidence="2" type="ORF">HMPREF2137_00625</name>
</gene>
<sequence>MRYIVTLVLTFLGIHNMSCLAQTTAINRYADTIAYEVKYGRIIIPVEVKGRSHKYILDTGGQTATMWREVEQAKGELTGGQQVTTDMNGQANSYAKATLPEVKIGRYLRFTTLNTIALPEIQGFRDLGVVGILGGDAFKDVVMSIDGHAQQLRLFYPYRPKGLKLSDGIPLDYSPTWHVNFPLTFKNQSVQMMFDTGVPELLTLSEGDFQRLSQAQAASVTCEGVGSVGAGLEGLAKPKPLKYVRMAPFSISGKKFENTSAMAAAGIPTILGAELLQYGTVTIDYPRGRFYFQPYKTSTADFANKKQTWTVGILPANQRFEVTTIWGTTQPQVEIGDEVTAVNGHDITALPLSEMTIVDIFKDIKDQEAELTIRRHHQVFKVTIHKL</sequence>
<keyword evidence="1" id="KW-0732">Signal</keyword>
<dbReference type="InterPro" id="IPR021109">
    <property type="entry name" value="Peptidase_aspartic_dom_sf"/>
</dbReference>
<dbReference type="RefSeq" id="WP_036871362.1">
    <property type="nucleotide sequence ID" value="NZ_JRNN01000007.1"/>
</dbReference>
<dbReference type="Gene3D" id="2.40.70.10">
    <property type="entry name" value="Acid Proteases"/>
    <property type="match status" value="2"/>
</dbReference>
<dbReference type="SUPFAM" id="SSF50630">
    <property type="entry name" value="Acid proteases"/>
    <property type="match status" value="1"/>
</dbReference>
<feature type="signal peptide" evidence="1">
    <location>
        <begin position="1"/>
        <end position="21"/>
    </location>
</feature>
<organism evidence="2 3">
    <name type="scientific">Hoylesella buccalis DNF00853</name>
    <dbReference type="NCBI Taxonomy" id="1401074"/>
    <lineage>
        <taxon>Bacteria</taxon>
        <taxon>Pseudomonadati</taxon>
        <taxon>Bacteroidota</taxon>
        <taxon>Bacteroidia</taxon>
        <taxon>Bacteroidales</taxon>
        <taxon>Prevotellaceae</taxon>
        <taxon>Hoylesella</taxon>
    </lineage>
</organism>
<evidence type="ECO:0000256" key="1">
    <source>
        <dbReference type="SAM" id="SignalP"/>
    </source>
</evidence>
<comment type="caution">
    <text evidence="2">The sequence shown here is derived from an EMBL/GenBank/DDBJ whole genome shotgun (WGS) entry which is preliminary data.</text>
</comment>
<dbReference type="Proteomes" id="UP000029556">
    <property type="component" value="Unassembled WGS sequence"/>
</dbReference>
<dbReference type="Pfam" id="PF13650">
    <property type="entry name" value="Asp_protease_2"/>
    <property type="match status" value="1"/>
</dbReference>
<reference evidence="2 3" key="1">
    <citation type="submission" date="2014-07" db="EMBL/GenBank/DDBJ databases">
        <authorList>
            <person name="McCorrison J."/>
            <person name="Sanka R."/>
            <person name="Torralba M."/>
            <person name="Gillis M."/>
            <person name="Haft D.H."/>
            <person name="Methe B."/>
            <person name="Sutton G."/>
            <person name="Nelson K.E."/>
        </authorList>
    </citation>
    <scope>NUCLEOTIDE SEQUENCE [LARGE SCALE GENOMIC DNA]</scope>
    <source>
        <strain evidence="2 3">DNF00853</strain>
    </source>
</reference>
<evidence type="ECO:0000313" key="2">
    <source>
        <dbReference type="EMBL" id="KGF37365.1"/>
    </source>
</evidence>
<evidence type="ECO:0008006" key="4">
    <source>
        <dbReference type="Google" id="ProtNLM"/>
    </source>
</evidence>
<proteinExistence type="predicted"/>
<dbReference type="AlphaFoldDB" id="A0A095ZRL7"/>
<dbReference type="OrthoDB" id="5580718at2"/>
<evidence type="ECO:0000313" key="3">
    <source>
        <dbReference type="Proteomes" id="UP000029556"/>
    </source>
</evidence>
<feature type="chain" id="PRO_5001916362" description="Aspartyl protease" evidence="1">
    <location>
        <begin position="22"/>
        <end position="387"/>
    </location>
</feature>
<protein>
    <recommendedName>
        <fullName evidence="4">Aspartyl protease</fullName>
    </recommendedName>
</protein>